<dbReference type="Pfam" id="PF02769">
    <property type="entry name" value="AIRS_C"/>
    <property type="match status" value="1"/>
</dbReference>
<dbReference type="EMBL" id="JBFRYB010000001">
    <property type="protein sequence ID" value="MEX1666025.1"/>
    <property type="molecule type" value="Genomic_DNA"/>
</dbReference>
<gene>
    <name evidence="4" type="primary">hypE</name>
    <name evidence="4" type="ORF">AB4875_11050</name>
</gene>
<dbReference type="InterPro" id="IPR036676">
    <property type="entry name" value="PurM-like_C_sf"/>
</dbReference>
<comment type="caution">
    <text evidence="4">The sequence shown here is derived from an EMBL/GenBank/DDBJ whole genome shotgun (WGS) entry which is preliminary data.</text>
</comment>
<comment type="similarity">
    <text evidence="1">Belongs to the HypE family.</text>
</comment>
<feature type="domain" description="PurM-like C-terminal" evidence="3">
    <location>
        <begin position="175"/>
        <end position="317"/>
    </location>
</feature>
<accession>A0ABV3TXF9</accession>
<dbReference type="Gene3D" id="3.30.1330.10">
    <property type="entry name" value="PurM-like, N-terminal domain"/>
    <property type="match status" value="1"/>
</dbReference>
<dbReference type="InterPro" id="IPR016188">
    <property type="entry name" value="PurM-like_N"/>
</dbReference>
<evidence type="ECO:0000313" key="4">
    <source>
        <dbReference type="EMBL" id="MEX1666025.1"/>
    </source>
</evidence>
<dbReference type="SUPFAM" id="SSF55326">
    <property type="entry name" value="PurM N-terminal domain-like"/>
    <property type="match status" value="1"/>
</dbReference>
<dbReference type="RefSeq" id="WP_368376112.1">
    <property type="nucleotide sequence ID" value="NZ_JBFRYB010000001.1"/>
</dbReference>
<dbReference type="PANTHER" id="PTHR30303">
    <property type="entry name" value="HYDROGENASE ISOENZYMES FORMATION PROTEIN HYPE"/>
    <property type="match status" value="1"/>
</dbReference>
<dbReference type="Gene3D" id="3.90.650.10">
    <property type="entry name" value="PurM-like C-terminal domain"/>
    <property type="match status" value="1"/>
</dbReference>
<dbReference type="PIRSF" id="PIRSF005644">
    <property type="entry name" value="Hdrgns_mtr_HypE"/>
    <property type="match status" value="1"/>
</dbReference>
<feature type="domain" description="PurM-like N-terminal" evidence="2">
    <location>
        <begin position="45"/>
        <end position="161"/>
    </location>
</feature>
<evidence type="ECO:0000259" key="2">
    <source>
        <dbReference type="Pfam" id="PF00586"/>
    </source>
</evidence>
<dbReference type="CDD" id="cd02197">
    <property type="entry name" value="HypE"/>
    <property type="match status" value="1"/>
</dbReference>
<keyword evidence="5" id="KW-1185">Reference proteome</keyword>
<dbReference type="Pfam" id="PF00586">
    <property type="entry name" value="AIRS"/>
    <property type="match status" value="1"/>
</dbReference>
<evidence type="ECO:0000313" key="5">
    <source>
        <dbReference type="Proteomes" id="UP001557484"/>
    </source>
</evidence>
<dbReference type="InterPro" id="IPR010918">
    <property type="entry name" value="PurM-like_C_dom"/>
</dbReference>
<evidence type="ECO:0000259" key="3">
    <source>
        <dbReference type="Pfam" id="PF02769"/>
    </source>
</evidence>
<sequence>MSKSPIRPLGDTINLSHGSGGRDMHRLLEQLILPTLCSGPIDDGDAASIAMAELINQGDRLAFTTDSYTITPLVFPGGDIGSLAVNGTVNDLAMSGAIPRYLSCALIIEEGFSIKALSSILQSMRTAADQANIRIIAGDTKVVHRGAADGLFINTAGIGVIPSKRQLGREHIRNDDIVIVSGFIGDHGAAVLAARDELQLAIPVDSDCQPLHVLTEALLSVCPNTRIMRDATRGGVASVLNELIADSSFGIQIMETLIPVRPVVRGACEILGLDPLYLANEGTMVAIIPEQDEQPALAAMQAQAAGVHARRIGKVTDHYPGLVSLLTQMGGERLIDIPSGELLPRIC</sequence>
<reference evidence="4 5" key="1">
    <citation type="journal article" date="2011" name="Int. J. Syst. Evol. Microbiol.">
        <title>Zhongshania antarctica gen. nov., sp. nov. and Zhongshania guokunii sp. nov., gammaproteobacteria respectively isolated from coastal attached (fast) ice and surface seawater of the Antarctic.</title>
        <authorList>
            <person name="Li H.J."/>
            <person name="Zhang X.Y."/>
            <person name="Chen C.X."/>
            <person name="Zhang Y.J."/>
            <person name="Gao Z.M."/>
            <person name="Yu Y."/>
            <person name="Chen X.L."/>
            <person name="Chen B."/>
            <person name="Zhang Y.Z."/>
        </authorList>
    </citation>
    <scope>NUCLEOTIDE SEQUENCE [LARGE SCALE GENOMIC DNA]</scope>
    <source>
        <strain evidence="4 5">R06B22</strain>
    </source>
</reference>
<protein>
    <submittedName>
        <fullName evidence="4">Hydrogenase expression/formation protein HypE</fullName>
    </submittedName>
</protein>
<dbReference type="PANTHER" id="PTHR30303:SF0">
    <property type="entry name" value="CARBAMOYL DEHYDRATASE HYPE"/>
    <property type="match status" value="1"/>
</dbReference>
<dbReference type="InterPro" id="IPR011854">
    <property type="entry name" value="HypE"/>
</dbReference>
<dbReference type="NCBIfam" id="TIGR02124">
    <property type="entry name" value="hypE"/>
    <property type="match status" value="1"/>
</dbReference>
<dbReference type="Proteomes" id="UP001557484">
    <property type="component" value="Unassembled WGS sequence"/>
</dbReference>
<dbReference type="SUPFAM" id="SSF56042">
    <property type="entry name" value="PurM C-terminal domain-like"/>
    <property type="match status" value="1"/>
</dbReference>
<evidence type="ECO:0000256" key="1">
    <source>
        <dbReference type="ARBA" id="ARBA00006243"/>
    </source>
</evidence>
<name>A0ABV3TXF9_9GAMM</name>
<proteinExistence type="inferred from homology"/>
<dbReference type="InterPro" id="IPR036921">
    <property type="entry name" value="PurM-like_N_sf"/>
</dbReference>
<organism evidence="4 5">
    <name type="scientific">Zhongshania arctica</name>
    <dbReference type="NCBI Taxonomy" id="3238302"/>
    <lineage>
        <taxon>Bacteria</taxon>
        <taxon>Pseudomonadati</taxon>
        <taxon>Pseudomonadota</taxon>
        <taxon>Gammaproteobacteria</taxon>
        <taxon>Cellvibrionales</taxon>
        <taxon>Spongiibacteraceae</taxon>
        <taxon>Zhongshania</taxon>
    </lineage>
</organism>